<evidence type="ECO:0000313" key="1">
    <source>
        <dbReference type="EMBL" id="TNN30826.1"/>
    </source>
</evidence>
<gene>
    <name evidence="1" type="ORF">EYF80_059021</name>
</gene>
<sequence length="112" mass="12331">MERGPAGGFTAGRSSGGAALRETSKPLLVVLRPDGALTSRVSHITSNTSNTSASCKESICQPGSEELRSARRRWRSRMCVRDSLSDGVFTFDPDFMGCLYLFLLSRLYTHQR</sequence>
<reference evidence="1 2" key="1">
    <citation type="submission" date="2019-03" db="EMBL/GenBank/DDBJ databases">
        <title>First draft genome of Liparis tanakae, snailfish: a comprehensive survey of snailfish specific genes.</title>
        <authorList>
            <person name="Kim W."/>
            <person name="Song I."/>
            <person name="Jeong J.-H."/>
            <person name="Kim D."/>
            <person name="Kim S."/>
            <person name="Ryu S."/>
            <person name="Song J.Y."/>
            <person name="Lee S.K."/>
        </authorList>
    </citation>
    <scope>NUCLEOTIDE SEQUENCE [LARGE SCALE GENOMIC DNA]</scope>
    <source>
        <tissue evidence="1">Muscle</tissue>
    </source>
</reference>
<evidence type="ECO:0000313" key="2">
    <source>
        <dbReference type="Proteomes" id="UP000314294"/>
    </source>
</evidence>
<protein>
    <submittedName>
        <fullName evidence="1">Uncharacterized protein</fullName>
    </submittedName>
</protein>
<keyword evidence="2" id="KW-1185">Reference proteome</keyword>
<organism evidence="1 2">
    <name type="scientific">Liparis tanakae</name>
    <name type="common">Tanaka's snailfish</name>
    <dbReference type="NCBI Taxonomy" id="230148"/>
    <lineage>
        <taxon>Eukaryota</taxon>
        <taxon>Metazoa</taxon>
        <taxon>Chordata</taxon>
        <taxon>Craniata</taxon>
        <taxon>Vertebrata</taxon>
        <taxon>Euteleostomi</taxon>
        <taxon>Actinopterygii</taxon>
        <taxon>Neopterygii</taxon>
        <taxon>Teleostei</taxon>
        <taxon>Neoteleostei</taxon>
        <taxon>Acanthomorphata</taxon>
        <taxon>Eupercaria</taxon>
        <taxon>Perciformes</taxon>
        <taxon>Cottioidei</taxon>
        <taxon>Cottales</taxon>
        <taxon>Liparidae</taxon>
        <taxon>Liparis</taxon>
    </lineage>
</organism>
<dbReference type="EMBL" id="SRLO01004080">
    <property type="protein sequence ID" value="TNN30826.1"/>
    <property type="molecule type" value="Genomic_DNA"/>
</dbReference>
<comment type="caution">
    <text evidence="1">The sequence shown here is derived from an EMBL/GenBank/DDBJ whole genome shotgun (WGS) entry which is preliminary data.</text>
</comment>
<dbReference type="AlphaFoldDB" id="A0A4Z2EPJ6"/>
<name>A0A4Z2EPJ6_9TELE</name>
<dbReference type="Proteomes" id="UP000314294">
    <property type="component" value="Unassembled WGS sequence"/>
</dbReference>
<proteinExistence type="predicted"/>
<accession>A0A4Z2EPJ6</accession>